<evidence type="ECO:0000313" key="4">
    <source>
        <dbReference type="Proteomes" id="UP001619887"/>
    </source>
</evidence>
<evidence type="ECO:0000256" key="2">
    <source>
        <dbReference type="SAM" id="MobiDB-lite"/>
    </source>
</evidence>
<dbReference type="EMBL" id="JBIYXZ010002079">
    <property type="protein sequence ID" value="KAL3052248.1"/>
    <property type="molecule type" value="Genomic_DNA"/>
</dbReference>
<protein>
    <recommendedName>
        <fullName evidence="5">Kinetochore localized astrin (SPAG5) binding protein</fullName>
    </recommendedName>
</protein>
<feature type="compositionally biased region" description="Basic and acidic residues" evidence="2">
    <location>
        <begin position="14"/>
        <end position="23"/>
    </location>
</feature>
<accession>A0ABD2GG82</accession>
<proteinExistence type="predicted"/>
<evidence type="ECO:0000256" key="1">
    <source>
        <dbReference type="SAM" id="Coils"/>
    </source>
</evidence>
<feature type="coiled-coil region" evidence="1">
    <location>
        <begin position="42"/>
        <end position="87"/>
    </location>
</feature>
<reference evidence="3 4" key="2">
    <citation type="journal article" date="2024" name="G3 (Bethesda)">
        <title>The genome of the cryopelagic Antarctic bald notothen, Trematomus borchgrevinki.</title>
        <authorList>
            <person name="Rayamajhi N."/>
            <person name="Rivera-Colon A.G."/>
            <person name="Minhas B.F."/>
            <person name="Cheng C.C."/>
            <person name="Catchen J.M."/>
        </authorList>
    </citation>
    <scope>NUCLEOTIDE SEQUENCE [LARGE SCALE GENOMIC DNA]</scope>
    <source>
        <strain evidence="3">AGRC-2024</strain>
    </source>
</reference>
<gene>
    <name evidence="3" type="ORF">OYC64_004906</name>
</gene>
<feature type="coiled-coil region" evidence="1">
    <location>
        <begin position="161"/>
        <end position="188"/>
    </location>
</feature>
<dbReference type="InterPro" id="IPR033373">
    <property type="entry name" value="SKAP"/>
</dbReference>
<reference evidence="3 4" key="1">
    <citation type="journal article" date="2022" name="G3 (Bethesda)">
        <title>Evaluating Illumina-, Nanopore-, and PacBio-based genome assembly strategies with the bald notothen, Trematomus borchgrevinki.</title>
        <authorList>
            <person name="Rayamajhi N."/>
            <person name="Cheng C.C."/>
            <person name="Catchen J.M."/>
        </authorList>
    </citation>
    <scope>NUCLEOTIDE SEQUENCE [LARGE SCALE GENOMIC DNA]</scope>
    <source>
        <strain evidence="3">AGRC-2024</strain>
    </source>
</reference>
<keyword evidence="4" id="KW-1185">Reference proteome</keyword>
<dbReference type="AlphaFoldDB" id="A0ABD2GG82"/>
<organism evidence="3 4">
    <name type="scientific">Pagothenia borchgrevinki</name>
    <name type="common">Bald rockcod</name>
    <name type="synonym">Trematomus borchgrevinki</name>
    <dbReference type="NCBI Taxonomy" id="8213"/>
    <lineage>
        <taxon>Eukaryota</taxon>
        <taxon>Metazoa</taxon>
        <taxon>Chordata</taxon>
        <taxon>Craniata</taxon>
        <taxon>Vertebrata</taxon>
        <taxon>Euteleostomi</taxon>
        <taxon>Actinopterygii</taxon>
        <taxon>Neopterygii</taxon>
        <taxon>Teleostei</taxon>
        <taxon>Neoteleostei</taxon>
        <taxon>Acanthomorphata</taxon>
        <taxon>Eupercaria</taxon>
        <taxon>Perciformes</taxon>
        <taxon>Notothenioidei</taxon>
        <taxon>Nototheniidae</taxon>
        <taxon>Pagothenia</taxon>
    </lineage>
</organism>
<feature type="region of interest" description="Disordered" evidence="2">
    <location>
        <begin position="1"/>
        <end position="42"/>
    </location>
</feature>
<dbReference type="PANTHER" id="PTHR31940:SF2">
    <property type="entry name" value="SMALL KINETOCHORE-ASSOCIATED PROTEIN"/>
    <property type="match status" value="1"/>
</dbReference>
<dbReference type="Proteomes" id="UP001619887">
    <property type="component" value="Unassembled WGS sequence"/>
</dbReference>
<name>A0ABD2GG82_PAGBO</name>
<comment type="caution">
    <text evidence="3">The sequence shown here is derived from an EMBL/GenBank/DDBJ whole genome shotgun (WGS) entry which is preliminary data.</text>
</comment>
<evidence type="ECO:0008006" key="5">
    <source>
        <dbReference type="Google" id="ProtNLM"/>
    </source>
</evidence>
<evidence type="ECO:0000313" key="3">
    <source>
        <dbReference type="EMBL" id="KAL3052248.1"/>
    </source>
</evidence>
<keyword evidence="1" id="KW-0175">Coiled coil</keyword>
<dbReference type="PANTHER" id="PTHR31940">
    <property type="entry name" value="SMALL KINETOCHORE-ASSOCIATED PROTEIN"/>
    <property type="match status" value="1"/>
</dbReference>
<sequence>MSSKIPRGVQLTAETKKTGDNGTRKNVAPKGLSTRYGQQSGLKEQNQHLMATNEELQKYLSETQQKVAELELQYSDIEKENVEVQKNLRDCHVLLVAANIDPVVGERVGEAARQNEGQRKEVMSVSTNLLNELKVFRDSASQQHPLLEGIKSIMTDVTKALEHIKQEREDFSLEAAEIEQALKEAEALLL</sequence>